<dbReference type="AlphaFoldDB" id="A0A177HG45"/>
<dbReference type="Pfam" id="PF11239">
    <property type="entry name" value="DUF3040"/>
    <property type="match status" value="1"/>
</dbReference>
<evidence type="ECO:0000313" key="3">
    <source>
        <dbReference type="Proteomes" id="UP000077381"/>
    </source>
</evidence>
<keyword evidence="1" id="KW-0472">Membrane</keyword>
<organism evidence="2 3">
    <name type="scientific">Streptomyces jeddahensis</name>
    <dbReference type="NCBI Taxonomy" id="1716141"/>
    <lineage>
        <taxon>Bacteria</taxon>
        <taxon>Bacillati</taxon>
        <taxon>Actinomycetota</taxon>
        <taxon>Actinomycetes</taxon>
        <taxon>Kitasatosporales</taxon>
        <taxon>Streptomycetaceae</taxon>
        <taxon>Streptomyces</taxon>
    </lineage>
</organism>
<proteinExistence type="predicted"/>
<dbReference type="InterPro" id="IPR021401">
    <property type="entry name" value="DUF3040"/>
</dbReference>
<comment type="caution">
    <text evidence="2">The sequence shown here is derived from an EMBL/GenBank/DDBJ whole genome shotgun (WGS) entry which is preliminary data.</text>
</comment>
<reference evidence="2 3" key="1">
    <citation type="submission" date="2015-12" db="EMBL/GenBank/DDBJ databases">
        <title>Genome sequence of Streptomyces sp. G25.</title>
        <authorList>
            <person name="Poehlein A."/>
            <person name="Roettig A."/>
            <person name="Hiessl S."/>
            <person name="Hauschild P."/>
            <person name="Schauer J."/>
            <person name="Madkour M.H."/>
            <person name="Al-Ansari A.M."/>
            <person name="Almakishah N.H."/>
            <person name="Steinbuechel A."/>
            <person name="Daniel R."/>
        </authorList>
    </citation>
    <scope>NUCLEOTIDE SEQUENCE [LARGE SCALE GENOMIC DNA]</scope>
    <source>
        <strain evidence="3">G25(2015)</strain>
    </source>
</reference>
<keyword evidence="1" id="KW-1133">Transmembrane helix</keyword>
<evidence type="ECO:0000313" key="2">
    <source>
        <dbReference type="EMBL" id="OAH09891.1"/>
    </source>
</evidence>
<evidence type="ECO:0000256" key="1">
    <source>
        <dbReference type="SAM" id="Phobius"/>
    </source>
</evidence>
<keyword evidence="3" id="KW-1185">Reference proteome</keyword>
<accession>A0A177HG45</accession>
<keyword evidence="1" id="KW-0812">Transmembrane</keyword>
<sequence>MAGSHDKRLGEIESRLHREDPRFARALGAGRPCRPREYRHTRAWLLLAVALAVLGTGIALANGLLIAAGLVLAGMAGELFDPQREARRHRNPPPRS</sequence>
<feature type="transmembrane region" description="Helical" evidence="1">
    <location>
        <begin position="44"/>
        <end position="72"/>
    </location>
</feature>
<dbReference type="PATRIC" id="fig|1716141.3.peg.7288"/>
<protein>
    <recommendedName>
        <fullName evidence="4">DUF3040 domain-containing protein</fullName>
    </recommendedName>
</protein>
<gene>
    <name evidence="2" type="ORF">STSP_68900</name>
</gene>
<dbReference type="Proteomes" id="UP000077381">
    <property type="component" value="Unassembled WGS sequence"/>
</dbReference>
<evidence type="ECO:0008006" key="4">
    <source>
        <dbReference type="Google" id="ProtNLM"/>
    </source>
</evidence>
<dbReference type="EMBL" id="LOHS01000174">
    <property type="protein sequence ID" value="OAH09891.1"/>
    <property type="molecule type" value="Genomic_DNA"/>
</dbReference>
<dbReference type="RefSeq" id="WP_067284827.1">
    <property type="nucleotide sequence ID" value="NZ_LOHS01000174.1"/>
</dbReference>
<dbReference type="STRING" id="1716141.STSP_68900"/>
<name>A0A177HG45_9ACTN</name>
<dbReference type="OrthoDB" id="4331268at2"/>